<keyword evidence="1" id="KW-0479">Metal-binding</keyword>
<feature type="domain" description="Alpha-D-phosphohexomutase alpha/beta/alpha" evidence="5">
    <location>
        <begin position="1"/>
        <end position="76"/>
    </location>
</feature>
<dbReference type="GO" id="GO:0046872">
    <property type="term" value="F:metal ion binding"/>
    <property type="evidence" value="ECO:0007669"/>
    <property type="project" value="UniProtKB-KW"/>
</dbReference>
<feature type="domain" description="Alpha-D-phosphohexomutase alpha/beta/alpha" evidence="6">
    <location>
        <begin position="88"/>
        <end position="205"/>
    </location>
</feature>
<evidence type="ECO:0000313" key="7">
    <source>
        <dbReference type="EMBL" id="CAB4550694.1"/>
    </source>
</evidence>
<dbReference type="SUPFAM" id="SSF53738">
    <property type="entry name" value="Phosphoglucomutase, first 3 domains"/>
    <property type="match status" value="2"/>
</dbReference>
<dbReference type="Pfam" id="PF02880">
    <property type="entry name" value="PGM_PMM_III"/>
    <property type="match status" value="1"/>
</dbReference>
<dbReference type="GO" id="GO:0005975">
    <property type="term" value="P:carbohydrate metabolic process"/>
    <property type="evidence" value="ECO:0007669"/>
    <property type="project" value="InterPro"/>
</dbReference>
<protein>
    <submittedName>
        <fullName evidence="7">Unannotated protein</fullName>
    </submittedName>
</protein>
<evidence type="ECO:0000259" key="6">
    <source>
        <dbReference type="Pfam" id="PF02880"/>
    </source>
</evidence>
<dbReference type="EMBL" id="CAEZSL010000158">
    <property type="protein sequence ID" value="CAB4550694.1"/>
    <property type="molecule type" value="Genomic_DNA"/>
</dbReference>
<dbReference type="InterPro" id="IPR036900">
    <property type="entry name" value="A-D-PHexomutase_C_sf"/>
</dbReference>
<evidence type="ECO:0000256" key="3">
    <source>
        <dbReference type="ARBA" id="ARBA00023235"/>
    </source>
</evidence>
<dbReference type="GO" id="GO:0006166">
    <property type="term" value="P:purine ribonucleoside salvage"/>
    <property type="evidence" value="ECO:0007669"/>
    <property type="project" value="TreeGrafter"/>
</dbReference>
<keyword evidence="3" id="KW-0413">Isomerase</keyword>
<dbReference type="InterPro" id="IPR016055">
    <property type="entry name" value="A-D-PHexomutase_a/b/a-I/II/III"/>
</dbReference>
<dbReference type="InterPro" id="IPR005843">
    <property type="entry name" value="A-D-PHexomutase_C"/>
</dbReference>
<name>A0A6J6CHI4_9ZZZZ</name>
<dbReference type="AlphaFoldDB" id="A0A6J6CHI4"/>
<dbReference type="GO" id="GO:0008973">
    <property type="term" value="F:phosphopentomutase activity"/>
    <property type="evidence" value="ECO:0007669"/>
    <property type="project" value="TreeGrafter"/>
</dbReference>
<evidence type="ECO:0000256" key="2">
    <source>
        <dbReference type="ARBA" id="ARBA00022842"/>
    </source>
</evidence>
<proteinExistence type="predicted"/>
<organism evidence="7">
    <name type="scientific">freshwater metagenome</name>
    <dbReference type="NCBI Taxonomy" id="449393"/>
    <lineage>
        <taxon>unclassified sequences</taxon>
        <taxon>metagenomes</taxon>
        <taxon>ecological metagenomes</taxon>
    </lineage>
</organism>
<dbReference type="Gene3D" id="3.40.120.10">
    <property type="entry name" value="Alpha-D-Glucose-1,6-Bisphosphate, subunit A, domain 3"/>
    <property type="match status" value="2"/>
</dbReference>
<dbReference type="SUPFAM" id="SSF55957">
    <property type="entry name" value="Phosphoglucomutase, C-terminal domain"/>
    <property type="match status" value="1"/>
</dbReference>
<sequence>MHGVGGATALRAFEVAGLSEPIVVDEQQQPDAMFPTVVFPNPEEPGAMDRVIEVARISGAALALANDPDADRLGVAIPVGASWRLLRGDEIGWLLGDHVLRHTQGDDRLVVTTLVSSSLLGKMAALHGVAYEETFTGFKWIADAALRHSDKRLVFAYEQALGYLVADRPLDKDGIAAAVLMTEVAALAIAEGTTLQGRLNQIAEQYGRHVTGELSVKMNPSDGLLAVDRLRSSPPVTIAGRVVVKVEDFKEANLLRLWLDEVGGAGVRLQVRPSGTEPKVKLYGEAVDMEPDTLQSLLSALEAIL</sequence>
<evidence type="ECO:0000259" key="5">
    <source>
        <dbReference type="Pfam" id="PF02879"/>
    </source>
</evidence>
<reference evidence="7" key="1">
    <citation type="submission" date="2020-05" db="EMBL/GenBank/DDBJ databases">
        <authorList>
            <person name="Chiriac C."/>
            <person name="Salcher M."/>
            <person name="Ghai R."/>
            <person name="Kavagutti S V."/>
        </authorList>
    </citation>
    <scope>NUCLEOTIDE SEQUENCE</scope>
</reference>
<dbReference type="PANTHER" id="PTHR45745:SF1">
    <property type="entry name" value="PHOSPHOGLUCOMUTASE 2B-RELATED"/>
    <property type="match status" value="1"/>
</dbReference>
<evidence type="ECO:0000259" key="4">
    <source>
        <dbReference type="Pfam" id="PF00408"/>
    </source>
</evidence>
<dbReference type="Pfam" id="PF02879">
    <property type="entry name" value="PGM_PMM_II"/>
    <property type="match status" value="1"/>
</dbReference>
<evidence type="ECO:0000256" key="1">
    <source>
        <dbReference type="ARBA" id="ARBA00022723"/>
    </source>
</evidence>
<dbReference type="InterPro" id="IPR005845">
    <property type="entry name" value="A-D-PHexomutase_a/b/a-II"/>
</dbReference>
<feature type="domain" description="Alpha-D-phosphohexomutase C-terminal" evidence="4">
    <location>
        <begin position="260"/>
        <end position="288"/>
    </location>
</feature>
<dbReference type="InterPro" id="IPR005846">
    <property type="entry name" value="A-D-PHexomutase_a/b/a-III"/>
</dbReference>
<keyword evidence="2" id="KW-0460">Magnesium</keyword>
<gene>
    <name evidence="7" type="ORF">UFOPK1421_01262</name>
</gene>
<dbReference type="PANTHER" id="PTHR45745">
    <property type="entry name" value="PHOSPHOMANNOMUTASE 45A"/>
    <property type="match status" value="1"/>
</dbReference>
<dbReference type="Pfam" id="PF00408">
    <property type="entry name" value="PGM_PMM_IV"/>
    <property type="match status" value="1"/>
</dbReference>
<accession>A0A6J6CHI4</accession>
<dbReference type="Gene3D" id="3.30.310.50">
    <property type="entry name" value="Alpha-D-phosphohexomutase, C-terminal domain"/>
    <property type="match status" value="1"/>
</dbReference>